<organism evidence="2 3">
    <name type="scientific">Luteimonas notoginsengisoli</name>
    <dbReference type="NCBI Taxonomy" id="1578200"/>
    <lineage>
        <taxon>Bacteria</taxon>
        <taxon>Pseudomonadati</taxon>
        <taxon>Pseudomonadota</taxon>
        <taxon>Gammaproteobacteria</taxon>
        <taxon>Lysobacterales</taxon>
        <taxon>Lysobacteraceae</taxon>
        <taxon>Luteimonas</taxon>
    </lineage>
</organism>
<sequence>MKFEAIRRRVERSEQLVEGRALQTRVRASALKATWRESWTPARIILAGLAAGFLVGRAEPSRALRQLGGGGRWIQLIGALSGLFASLQSSVAAATADKAADHAGEAAEQAGDAAVAAHVATDDVAVGEHQQPTQPPLSSDRRRPDPSWNTPPAPAEAATEISER</sequence>
<reference evidence="3" key="1">
    <citation type="journal article" date="2019" name="Int. J. Syst. Evol. Microbiol.">
        <title>The Global Catalogue of Microorganisms (GCM) 10K type strain sequencing project: providing services to taxonomists for standard genome sequencing and annotation.</title>
        <authorList>
            <consortium name="The Broad Institute Genomics Platform"/>
            <consortium name="The Broad Institute Genome Sequencing Center for Infectious Disease"/>
            <person name="Wu L."/>
            <person name="Ma J."/>
        </authorList>
    </citation>
    <scope>NUCLEOTIDE SEQUENCE [LARGE SCALE GENOMIC DNA]</scope>
    <source>
        <strain evidence="3">KCTC 42211</strain>
    </source>
</reference>
<feature type="region of interest" description="Disordered" evidence="1">
    <location>
        <begin position="123"/>
        <end position="164"/>
    </location>
</feature>
<dbReference type="EMBL" id="JBHRYF010000022">
    <property type="protein sequence ID" value="MFC3661537.1"/>
    <property type="molecule type" value="Genomic_DNA"/>
</dbReference>
<evidence type="ECO:0000256" key="1">
    <source>
        <dbReference type="SAM" id="MobiDB-lite"/>
    </source>
</evidence>
<dbReference type="RefSeq" id="WP_386713145.1">
    <property type="nucleotide sequence ID" value="NZ_JBHRYF010000022.1"/>
</dbReference>
<name>A0ABV7UYY6_9GAMM</name>
<protein>
    <submittedName>
        <fullName evidence="2">Protein sip-5</fullName>
    </submittedName>
</protein>
<accession>A0ABV7UYY6</accession>
<comment type="caution">
    <text evidence="2">The sequence shown here is derived from an EMBL/GenBank/DDBJ whole genome shotgun (WGS) entry which is preliminary data.</text>
</comment>
<gene>
    <name evidence="2" type="ORF">ACFOM9_15870</name>
</gene>
<dbReference type="Proteomes" id="UP001595724">
    <property type="component" value="Unassembled WGS sequence"/>
</dbReference>
<evidence type="ECO:0000313" key="3">
    <source>
        <dbReference type="Proteomes" id="UP001595724"/>
    </source>
</evidence>
<feature type="compositionally biased region" description="Low complexity" evidence="1">
    <location>
        <begin position="155"/>
        <end position="164"/>
    </location>
</feature>
<proteinExistence type="predicted"/>
<evidence type="ECO:0000313" key="2">
    <source>
        <dbReference type="EMBL" id="MFC3661537.1"/>
    </source>
</evidence>
<keyword evidence="3" id="KW-1185">Reference proteome</keyword>